<gene>
    <name evidence="6" type="ordered locus">PG_0174</name>
</gene>
<dbReference type="InterPro" id="IPR012456">
    <property type="entry name" value="DUF1661"/>
</dbReference>
<evidence type="ECO:0000313" key="6">
    <source>
        <dbReference type="EMBL" id="AAQ65412.1"/>
    </source>
</evidence>
<dbReference type="EMBL" id="AE015924">
    <property type="protein sequence ID" value="AAQ65412.1"/>
    <property type="molecule type" value="Genomic_DNA"/>
</dbReference>
<dbReference type="Pfam" id="PF00581">
    <property type="entry name" value="Rhodanese"/>
    <property type="match status" value="1"/>
</dbReference>
<feature type="domain" description="Rhodanese" evidence="5">
    <location>
        <begin position="589"/>
        <end position="673"/>
    </location>
</feature>
<dbReference type="PROSITE" id="PS50206">
    <property type="entry name" value="RHODANESE_3"/>
    <property type="match status" value="1"/>
</dbReference>
<dbReference type="eggNOG" id="COG2210">
    <property type="taxonomic scope" value="Bacteria"/>
</dbReference>
<dbReference type="KEGG" id="pgi:PG_0174"/>
<keyword evidence="4" id="KW-0274">FAD</keyword>
<dbReference type="SUPFAM" id="SSF55424">
    <property type="entry name" value="FAD/NAD-linked reductases, dimerisation (C-terminal) domain"/>
    <property type="match status" value="1"/>
</dbReference>
<dbReference type="Pfam" id="PF02852">
    <property type="entry name" value="Pyr_redox_dim"/>
    <property type="match status" value="1"/>
</dbReference>
<sequence>MVREAKNLRARTKKISLHICRKHAPQSEDFRCVFLRQQVIDRDIEAMAKPYDFYIVWKLSYNHVFTIHPRHTILELPPVYPDTALVPFFIMRFSFFDHMISCEYIFHRKLFVCLHRKNKQKQKSNMRYVIVGGVAGGATAAARLRRIDEKAEIILFEKGQNISYANCGLPYYIGGVIKERENLFVQTPEKFGRLLNLDVRVQSEVLSIDRSDKQIRVREANGREYSEHYDKLLLSPGALPFVPPLPGVDSPGVFTLRNVEDTDAIKSYLDTHKVKRAIVVGGGFIGLEMAENLHARGIAVNVIEMAPQVMAPVDFSMATIVHAHLQEKGIGLYLGKAVKSIEKRGEVLTASLDSGEKIEAELILLSIGVRPNTKLAADAQLAIGPARGIRVNEYLQTSDPDIYAIGDAIEYPHPLTGKPWTNFLAGPANRQGRIVADNMHGQTLRSYEGAIGTAIAKIFDLTVAATGLPAKALKREGLPYESVTVQPNSHAGYYPNAYPLTLKITFHPESGMLYGAQCVGIEGVDKRIDSIAQIIKRKGGIADLMQTEQAYAPPFSSAKDPVALAGYVADNIITGRMKPLHWREMKEVDPNRVTLIDARPRQAYEVEHIPGAISMPVEEIRARIGEIPHDKPIYVYCAVGMRGYFASNILRQCGFSNVRNLIGGYRLYSTITADYSSAGQPATAQLPAKDSPSSHTQVPEVDACGMSCPGPILKLKQSIDQIAVGEQLCILATDPGFARDAQAWCDTTGHNLIRQETIKGKYKVTIEKTACKEEGTCVNETPSKGKTFILFSDDLDKALATFVLANGAAAMGQPVTIFFTFWGLNAIKKPHAVKAKKDIWGKMFGMMLPKNSKGLGLSKMNMFGLGAKMMRMVMKEKHVDSLESMRKQALENGVEFIACQMSMDVMGINREELLDEVSIGGVATYMNRAEEANINLFI</sequence>
<dbReference type="InterPro" id="IPR016156">
    <property type="entry name" value="FAD/NAD-linked_Rdtase_dimer_sf"/>
</dbReference>
<dbReference type="Pfam" id="PF07877">
    <property type="entry name" value="DUF1661"/>
    <property type="match status" value="1"/>
</dbReference>
<dbReference type="Gene3D" id="3.50.50.60">
    <property type="entry name" value="FAD/NAD(P)-binding domain"/>
    <property type="match status" value="2"/>
</dbReference>
<dbReference type="AlphaFoldDB" id="Q7MXK3"/>
<dbReference type="PRINTS" id="PR00411">
    <property type="entry name" value="PNDRDTASEI"/>
</dbReference>
<comment type="cofactor">
    <cofactor evidence="1">
        <name>FAD</name>
        <dbReference type="ChEBI" id="CHEBI:57692"/>
    </cofactor>
</comment>
<dbReference type="Gene3D" id="3.40.250.10">
    <property type="entry name" value="Rhodanese-like domain"/>
    <property type="match status" value="1"/>
</dbReference>
<name>Q7MXK3_PORGI</name>
<dbReference type="InterPro" id="IPR036873">
    <property type="entry name" value="Rhodanese-like_dom_sf"/>
</dbReference>
<dbReference type="SUPFAM" id="SSF75169">
    <property type="entry name" value="DsrEFH-like"/>
    <property type="match status" value="1"/>
</dbReference>
<dbReference type="SUPFAM" id="SSF51905">
    <property type="entry name" value="FAD/NAD(P)-binding domain"/>
    <property type="match status" value="1"/>
</dbReference>
<evidence type="ECO:0000256" key="4">
    <source>
        <dbReference type="ARBA" id="ARBA00022827"/>
    </source>
</evidence>
<dbReference type="InterPro" id="IPR023753">
    <property type="entry name" value="FAD/NAD-binding_dom"/>
</dbReference>
<organism evidence="6 7">
    <name type="scientific">Porphyromonas gingivalis (strain ATCC BAA-308 / W83)</name>
    <dbReference type="NCBI Taxonomy" id="242619"/>
    <lineage>
        <taxon>Bacteria</taxon>
        <taxon>Pseudomonadati</taxon>
        <taxon>Bacteroidota</taxon>
        <taxon>Bacteroidia</taxon>
        <taxon>Bacteroidales</taxon>
        <taxon>Porphyromonadaceae</taxon>
        <taxon>Porphyromonas</taxon>
    </lineage>
</organism>
<dbReference type="eggNOG" id="COG0607">
    <property type="taxonomic scope" value="Bacteria"/>
</dbReference>
<dbReference type="InterPro" id="IPR001455">
    <property type="entry name" value="TusA-like"/>
</dbReference>
<dbReference type="eggNOG" id="COG0425">
    <property type="taxonomic scope" value="Bacteria"/>
</dbReference>
<evidence type="ECO:0000259" key="5">
    <source>
        <dbReference type="PROSITE" id="PS50206"/>
    </source>
</evidence>
<dbReference type="PROSITE" id="PS01148">
    <property type="entry name" value="UPF0033"/>
    <property type="match status" value="1"/>
</dbReference>
<proteinExistence type="inferred from homology"/>
<dbReference type="GO" id="GO:0016491">
    <property type="term" value="F:oxidoreductase activity"/>
    <property type="evidence" value="ECO:0007669"/>
    <property type="project" value="InterPro"/>
</dbReference>
<keyword evidence="3" id="KW-0285">Flavoprotein</keyword>
<dbReference type="InterPro" id="IPR027396">
    <property type="entry name" value="DsrEFH-like"/>
</dbReference>
<dbReference type="Pfam" id="PF01206">
    <property type="entry name" value="TusA"/>
    <property type="match status" value="1"/>
</dbReference>
<dbReference type="Gene3D" id="3.30.110.40">
    <property type="entry name" value="TusA-like domain"/>
    <property type="match status" value="1"/>
</dbReference>
<comment type="similarity">
    <text evidence="2">Belongs to the class-III pyridine nucleotide-disulfide oxidoreductase family.</text>
</comment>
<dbReference type="InterPro" id="IPR050260">
    <property type="entry name" value="FAD-bd_OxRdtase"/>
</dbReference>
<dbReference type="InterPro" id="IPR036188">
    <property type="entry name" value="FAD/NAD-bd_sf"/>
</dbReference>
<dbReference type="SUPFAM" id="SSF52821">
    <property type="entry name" value="Rhodanese/Cell cycle control phosphatase"/>
    <property type="match status" value="1"/>
</dbReference>
<dbReference type="EnsemblBacteria" id="AAQ65412">
    <property type="protein sequence ID" value="AAQ65412"/>
    <property type="gene ID" value="PG_0174"/>
</dbReference>
<dbReference type="HOGENOM" id="CLU_003291_3_0_10"/>
<keyword evidence="7" id="KW-1185">Reference proteome</keyword>
<accession>Q7MXK3</accession>
<dbReference type="PANTHER" id="PTHR43429">
    <property type="entry name" value="PYRIDINE NUCLEOTIDE-DISULFIDE OXIDOREDUCTASE DOMAIN-CONTAINING"/>
    <property type="match status" value="1"/>
</dbReference>
<dbReference type="eggNOG" id="COG0446">
    <property type="taxonomic scope" value="Bacteria"/>
</dbReference>
<evidence type="ECO:0000256" key="1">
    <source>
        <dbReference type="ARBA" id="ARBA00001974"/>
    </source>
</evidence>
<protein>
    <submittedName>
        <fullName evidence="6">Pyridine nucleotide-disulphide oxidoreductase family protein</fullName>
    </submittedName>
</protein>
<dbReference type="CDD" id="cd01524">
    <property type="entry name" value="RHOD_Pyr_redox"/>
    <property type="match status" value="1"/>
</dbReference>
<dbReference type="PRINTS" id="PR00368">
    <property type="entry name" value="FADPNR"/>
</dbReference>
<dbReference type="Gene3D" id="3.40.1260.10">
    <property type="entry name" value="DsrEFH-like"/>
    <property type="match status" value="1"/>
</dbReference>
<dbReference type="SMART" id="SM00450">
    <property type="entry name" value="RHOD"/>
    <property type="match status" value="1"/>
</dbReference>
<evidence type="ECO:0000256" key="3">
    <source>
        <dbReference type="ARBA" id="ARBA00022630"/>
    </source>
</evidence>
<dbReference type="Pfam" id="PF07992">
    <property type="entry name" value="Pyr_redox_2"/>
    <property type="match status" value="1"/>
</dbReference>
<evidence type="ECO:0000256" key="2">
    <source>
        <dbReference type="ARBA" id="ARBA00009130"/>
    </source>
</evidence>
<dbReference type="InterPro" id="IPR004099">
    <property type="entry name" value="Pyr_nucl-diS_OxRdtase_dimer"/>
</dbReference>
<dbReference type="SUPFAM" id="SSF64307">
    <property type="entry name" value="SirA-like"/>
    <property type="match status" value="1"/>
</dbReference>
<dbReference type="STRING" id="242619.PG_0174"/>
<dbReference type="InterPro" id="IPR036868">
    <property type="entry name" value="TusA-like_sf"/>
</dbReference>
<dbReference type="SMR" id="Q7MXK3"/>
<dbReference type="InterPro" id="IPR001763">
    <property type="entry name" value="Rhodanese-like_dom"/>
</dbReference>
<dbReference type="Proteomes" id="UP000000588">
    <property type="component" value="Chromosome"/>
</dbReference>
<dbReference type="Pfam" id="PF13686">
    <property type="entry name" value="DrsE_2"/>
    <property type="match status" value="1"/>
</dbReference>
<dbReference type="CDD" id="cd03420">
    <property type="entry name" value="SirA_RHOD_Pry_redox"/>
    <property type="match status" value="1"/>
</dbReference>
<dbReference type="InterPro" id="IPR032836">
    <property type="entry name" value="DsrE2-like"/>
</dbReference>
<evidence type="ECO:0000313" key="7">
    <source>
        <dbReference type="Proteomes" id="UP000000588"/>
    </source>
</evidence>
<reference evidence="6 7" key="1">
    <citation type="journal article" date="2003" name="J. Bacteriol.">
        <title>Complete genome sequence of the oral pathogenic bacterium Porphyromonas gingivalis strain W83.</title>
        <authorList>
            <person name="Nelson K."/>
            <person name="Fleishmann R."/>
            <person name="DeBoy R."/>
            <person name="Paulsen I."/>
            <person name="Fouts D."/>
            <person name="Eisen J."/>
            <person name="Daugherty S."/>
            <person name="Dodson R."/>
            <person name="Durkin A."/>
            <person name="Gwinn M."/>
            <person name="Haft D."/>
            <person name="Kolonay J."/>
            <person name="Nelson W."/>
            <person name="White O."/>
            <person name="Mason T."/>
            <person name="Tallon L."/>
            <person name="Gray J."/>
            <person name="Granger D."/>
            <person name="Tettelin H."/>
            <person name="Dong H."/>
            <person name="Galvin J."/>
            <person name="Duncan M."/>
            <person name="Dewhirst F."/>
            <person name="Fraser C."/>
        </authorList>
    </citation>
    <scope>NUCLEOTIDE SEQUENCE [LARGE SCALE GENOMIC DNA]</scope>
    <source>
        <strain evidence="7">ATCC BAA-308 / W83</strain>
    </source>
</reference>